<keyword evidence="8" id="KW-0677">Repeat</keyword>
<dbReference type="Pfam" id="PF13855">
    <property type="entry name" value="LRR_8"/>
    <property type="match status" value="4"/>
</dbReference>
<dbReference type="PRINTS" id="PR00019">
    <property type="entry name" value="LEURICHRPT"/>
</dbReference>
<dbReference type="OrthoDB" id="442066at2759"/>
<dbReference type="EMBL" id="AWUE01021526">
    <property type="protein sequence ID" value="OMO61934.1"/>
    <property type="molecule type" value="Genomic_DNA"/>
</dbReference>
<dbReference type="SMART" id="SM00369">
    <property type="entry name" value="LRR_TYP"/>
    <property type="match status" value="8"/>
</dbReference>
<evidence type="ECO:0000256" key="9">
    <source>
        <dbReference type="ARBA" id="ARBA00022989"/>
    </source>
</evidence>
<organism evidence="14 15">
    <name type="scientific">Corchorus olitorius</name>
    <dbReference type="NCBI Taxonomy" id="93759"/>
    <lineage>
        <taxon>Eukaryota</taxon>
        <taxon>Viridiplantae</taxon>
        <taxon>Streptophyta</taxon>
        <taxon>Embryophyta</taxon>
        <taxon>Tracheophyta</taxon>
        <taxon>Spermatophyta</taxon>
        <taxon>Magnoliopsida</taxon>
        <taxon>eudicotyledons</taxon>
        <taxon>Gunneridae</taxon>
        <taxon>Pentapetalae</taxon>
        <taxon>rosids</taxon>
        <taxon>malvids</taxon>
        <taxon>Malvales</taxon>
        <taxon>Malvaceae</taxon>
        <taxon>Grewioideae</taxon>
        <taxon>Apeibeae</taxon>
        <taxon>Corchorus</taxon>
    </lineage>
</organism>
<dbReference type="FunFam" id="3.80.10.10:FF:000095">
    <property type="entry name" value="LRR receptor-like serine/threonine-protein kinase GSO1"/>
    <property type="match status" value="1"/>
</dbReference>
<keyword evidence="7" id="KW-0732">Signal</keyword>
<dbReference type="InterPro" id="IPR032675">
    <property type="entry name" value="LRR_dom_sf"/>
</dbReference>
<comment type="caution">
    <text evidence="14">The sequence shown here is derived from an EMBL/GenBank/DDBJ whole genome shotgun (WGS) entry which is preliminary data.</text>
</comment>
<dbReference type="PANTHER" id="PTHR27000:SF642">
    <property type="entry name" value="INACTIVE LEUCINE-RICH REPEAT RECEPTOR KINASE XIAO-RELATED"/>
    <property type="match status" value="1"/>
</dbReference>
<evidence type="ECO:0000256" key="4">
    <source>
        <dbReference type="ARBA" id="ARBA00022475"/>
    </source>
</evidence>
<keyword evidence="5" id="KW-0433">Leucine-rich repeat</keyword>
<evidence type="ECO:0000256" key="3">
    <source>
        <dbReference type="ARBA" id="ARBA00009592"/>
    </source>
</evidence>
<feature type="transmembrane region" description="Helical" evidence="13">
    <location>
        <begin position="774"/>
        <end position="797"/>
    </location>
</feature>
<keyword evidence="15" id="KW-1185">Reference proteome</keyword>
<dbReference type="STRING" id="93759.A0A1R3GUZ7"/>
<comment type="similarity">
    <text evidence="3">Belongs to the RLP family.</text>
</comment>
<evidence type="ECO:0000256" key="13">
    <source>
        <dbReference type="SAM" id="Phobius"/>
    </source>
</evidence>
<dbReference type="Pfam" id="PF00560">
    <property type="entry name" value="LRR_1"/>
    <property type="match status" value="7"/>
</dbReference>
<dbReference type="PROSITE" id="PS51450">
    <property type="entry name" value="LRR"/>
    <property type="match status" value="2"/>
</dbReference>
<evidence type="ECO:0000256" key="5">
    <source>
        <dbReference type="ARBA" id="ARBA00022614"/>
    </source>
</evidence>
<keyword evidence="4" id="KW-1003">Cell membrane</keyword>
<dbReference type="GO" id="GO:0005886">
    <property type="term" value="C:plasma membrane"/>
    <property type="evidence" value="ECO:0007669"/>
    <property type="project" value="UniProtKB-SubCell"/>
</dbReference>
<reference evidence="15" key="1">
    <citation type="submission" date="2013-09" db="EMBL/GenBank/DDBJ databases">
        <title>Corchorus olitorius genome sequencing.</title>
        <authorList>
            <person name="Alam M."/>
            <person name="Haque M.S."/>
            <person name="Islam M.S."/>
            <person name="Emdad E.M."/>
            <person name="Islam M.M."/>
            <person name="Ahmed B."/>
            <person name="Halim A."/>
            <person name="Hossen Q.M.M."/>
            <person name="Hossain M.Z."/>
            <person name="Ahmed R."/>
            <person name="Khan M.M."/>
            <person name="Islam R."/>
            <person name="Rashid M.M."/>
            <person name="Khan S.A."/>
            <person name="Rahman M.S."/>
            <person name="Alam M."/>
            <person name="Yahiya A.S."/>
            <person name="Khan M.S."/>
            <person name="Azam M.S."/>
            <person name="Haque T."/>
            <person name="Lashkar M.Z.H."/>
            <person name="Akhand A.I."/>
            <person name="Morshed G."/>
            <person name="Roy S."/>
            <person name="Uddin K.S."/>
            <person name="Rabeya T."/>
            <person name="Hossain A.S."/>
            <person name="Chowdhury A."/>
            <person name="Snigdha A.R."/>
            <person name="Mortoza M.S."/>
            <person name="Matin S.A."/>
            <person name="Hoque S.M.E."/>
            <person name="Islam M.K."/>
            <person name="Roy D.K."/>
            <person name="Haider R."/>
            <person name="Moosa M.M."/>
            <person name="Elias S.M."/>
            <person name="Hasan A.M."/>
            <person name="Jahan S."/>
            <person name="Shafiuddin M."/>
            <person name="Mahmood N."/>
            <person name="Shommy N.S."/>
        </authorList>
    </citation>
    <scope>NUCLEOTIDE SEQUENCE [LARGE SCALE GENOMIC DNA]</scope>
    <source>
        <strain evidence="15">cv. O-4</strain>
    </source>
</reference>
<dbReference type="FunFam" id="3.80.10.10:FF:000213">
    <property type="entry name" value="Tyrosine-sulfated glycopeptide receptor 1"/>
    <property type="match status" value="1"/>
</dbReference>
<dbReference type="SUPFAM" id="SSF52058">
    <property type="entry name" value="L domain-like"/>
    <property type="match status" value="3"/>
</dbReference>
<name>A0A1R3GUZ7_9ROSI</name>
<evidence type="ECO:0000256" key="1">
    <source>
        <dbReference type="ARBA" id="ARBA00004236"/>
    </source>
</evidence>
<proteinExistence type="inferred from homology"/>
<dbReference type="Gene3D" id="3.80.10.10">
    <property type="entry name" value="Ribonuclease Inhibitor"/>
    <property type="match status" value="6"/>
</dbReference>
<protein>
    <recommendedName>
        <fullName evidence="16">Receptor-like protein 12</fullName>
    </recommendedName>
</protein>
<evidence type="ECO:0000313" key="14">
    <source>
        <dbReference type="EMBL" id="OMO61934.1"/>
    </source>
</evidence>
<keyword evidence="9 13" id="KW-1133">Transmembrane helix</keyword>
<comment type="subcellular location">
    <subcellularLocation>
        <location evidence="1">Cell membrane</location>
    </subcellularLocation>
    <subcellularLocation>
        <location evidence="2">Membrane</location>
        <topology evidence="2">Single-pass type I membrane protein</topology>
    </subcellularLocation>
</comment>
<dbReference type="PANTHER" id="PTHR27000">
    <property type="entry name" value="LEUCINE-RICH REPEAT RECEPTOR-LIKE PROTEIN KINASE FAMILY PROTEIN-RELATED"/>
    <property type="match status" value="1"/>
</dbReference>
<keyword evidence="11" id="KW-0675">Receptor</keyword>
<evidence type="ECO:0000313" key="15">
    <source>
        <dbReference type="Proteomes" id="UP000187203"/>
    </source>
</evidence>
<dbReference type="InterPro" id="IPR003591">
    <property type="entry name" value="Leu-rich_rpt_typical-subtyp"/>
</dbReference>
<evidence type="ECO:0000256" key="6">
    <source>
        <dbReference type="ARBA" id="ARBA00022692"/>
    </source>
</evidence>
<evidence type="ECO:0000256" key="8">
    <source>
        <dbReference type="ARBA" id="ARBA00022737"/>
    </source>
</evidence>
<dbReference type="Proteomes" id="UP000187203">
    <property type="component" value="Unassembled WGS sequence"/>
</dbReference>
<keyword evidence="10 13" id="KW-0472">Membrane</keyword>
<evidence type="ECO:0000256" key="10">
    <source>
        <dbReference type="ARBA" id="ARBA00023136"/>
    </source>
</evidence>
<keyword evidence="12" id="KW-0325">Glycoprotein</keyword>
<accession>A0A1R3GUZ7</accession>
<evidence type="ECO:0000256" key="7">
    <source>
        <dbReference type="ARBA" id="ARBA00022729"/>
    </source>
</evidence>
<evidence type="ECO:0000256" key="11">
    <source>
        <dbReference type="ARBA" id="ARBA00023170"/>
    </source>
</evidence>
<evidence type="ECO:0000256" key="2">
    <source>
        <dbReference type="ARBA" id="ARBA00004479"/>
    </source>
</evidence>
<evidence type="ECO:0000256" key="12">
    <source>
        <dbReference type="ARBA" id="ARBA00023180"/>
    </source>
</evidence>
<gene>
    <name evidence="14" type="ORF">COLO4_33294</name>
</gene>
<dbReference type="AlphaFoldDB" id="A0A1R3GUZ7"/>
<dbReference type="InterPro" id="IPR001611">
    <property type="entry name" value="Leu-rich_rpt"/>
</dbReference>
<sequence>MQSIDISGNYDLRGQLPEFPINNTLQVLSLNFTNFSGKLPESVGNLKLLTYLYISYCHFFGPIPSSLANLTNLVHLDLRGNNFSGPIPPFHRFGVPNLTVLRLGENSLSGSIPSSIFTLPSLQILNLKRNQLDGAIDDSIFHLSMLERLSIGDNNFDPMKLDMFFQMKNLWGLDLSNISLSIGFGSHNNKSLIFSQLQVLLLRSCNLTEFPEFIKTQDKLVILDLSNNQIHGFVPNWLWKTTTLFYLNLSFNAIDFPKQIPYPMLRSLSLRCCNISTFPPFLKNQDKLEYLDLIGNQISGAIPNWVWKKSLRGLHLSYNHLSSLDQLSPSSLEGPSTRPICNLSQLKVFTAAFNNLTGPIPNCLGNITSLFLLDLEGNNFTGNIPIFTEGAQLQILRVSKNRLEGKFPRSLANCTQLMVLEVGNNMMHDTFPIWLGKLPRLEVLVLRENRFYGEIKHLPKHEHVFSTLDVLDIASNNFYGEILSLDFLQATQVRSLKIGGNKLEGKLPRSLANCTKLEVLDLGNNMFHDTFPYWLDQLPSLKVLVLRTNRFHGTIQISGSSENAFSMLHILDIASNKFSGELPVQFFQCLSAMMQIMTDARKAKPEYLGEYYYQDSVTIVNKGVAIFYQKILTILACLDLSNNNFHGLIPQEVNYLISLQVLNFSHNSFSGPIPLGVENLTELESLDLSHNNLSGKIPPQLMSLTFLEKLNMSYNHLDGSIPRGNQFNTFENDSYYGNPRLCGPPLTRKCNEDGVPTMSPPKEDVDSWADGISVWKIALIGYAGGLVVGLCLGYTVLNELGNKWLDRFKPKGKRNRRRRSR</sequence>
<keyword evidence="6 13" id="KW-0812">Transmembrane</keyword>
<evidence type="ECO:0008006" key="16">
    <source>
        <dbReference type="Google" id="ProtNLM"/>
    </source>
</evidence>